<reference evidence="7 8" key="1">
    <citation type="journal article" date="2020" name="Nat. Food">
        <title>A phased Vanilla planifolia genome enables genetic improvement of flavour and production.</title>
        <authorList>
            <person name="Hasing T."/>
            <person name="Tang H."/>
            <person name="Brym M."/>
            <person name="Khazi F."/>
            <person name="Huang T."/>
            <person name="Chambers A.H."/>
        </authorList>
    </citation>
    <scope>NUCLEOTIDE SEQUENCE [LARGE SCALE GENOMIC DNA]</scope>
    <source>
        <tissue evidence="5">Leaf</tissue>
    </source>
</reference>
<dbReference type="InterPro" id="IPR044593">
    <property type="entry name" value="FLZ8/MARD1"/>
</dbReference>
<dbReference type="Pfam" id="PF04570">
    <property type="entry name" value="zf-FLZ"/>
    <property type="match status" value="1"/>
</dbReference>
<dbReference type="Proteomes" id="UP000636800">
    <property type="component" value="Chromosome 1"/>
</dbReference>
<name>A0A835VGI9_VANPL</name>
<dbReference type="InterPro" id="IPR007650">
    <property type="entry name" value="Zf-FLZ_dom"/>
</dbReference>
<protein>
    <recommendedName>
        <fullName evidence="4">FLZ-type domain-containing protein</fullName>
    </recommendedName>
</protein>
<evidence type="ECO:0000313" key="5">
    <source>
        <dbReference type="EMBL" id="KAG0496313.1"/>
    </source>
</evidence>
<dbReference type="GO" id="GO:0046872">
    <property type="term" value="F:metal ion binding"/>
    <property type="evidence" value="ECO:0007669"/>
    <property type="project" value="UniProtKB-KW"/>
</dbReference>
<keyword evidence="2" id="KW-0479">Metal-binding</keyword>
<organism evidence="5 7">
    <name type="scientific">Vanilla planifolia</name>
    <name type="common">Vanilla</name>
    <dbReference type="NCBI Taxonomy" id="51239"/>
    <lineage>
        <taxon>Eukaryota</taxon>
        <taxon>Viridiplantae</taxon>
        <taxon>Streptophyta</taxon>
        <taxon>Embryophyta</taxon>
        <taxon>Tracheophyta</taxon>
        <taxon>Spermatophyta</taxon>
        <taxon>Magnoliopsida</taxon>
        <taxon>Liliopsida</taxon>
        <taxon>Asparagales</taxon>
        <taxon>Orchidaceae</taxon>
        <taxon>Vanilloideae</taxon>
        <taxon>Vanilleae</taxon>
        <taxon>Vanilla</taxon>
    </lineage>
</organism>
<dbReference type="EMBL" id="JADCNL010000001">
    <property type="protein sequence ID" value="KAG0496313.1"/>
    <property type="molecule type" value="Genomic_DNA"/>
</dbReference>
<evidence type="ECO:0000313" key="8">
    <source>
        <dbReference type="Proteomes" id="UP000639772"/>
    </source>
</evidence>
<dbReference type="PANTHER" id="PTHR46443">
    <property type="entry name" value="FCS-LIKE ZINC FINGER 8"/>
    <property type="match status" value="1"/>
</dbReference>
<dbReference type="Proteomes" id="UP000639772">
    <property type="component" value="Chromosome 1"/>
</dbReference>
<evidence type="ECO:0000313" key="6">
    <source>
        <dbReference type="EMBL" id="KAG0500777.1"/>
    </source>
</evidence>
<keyword evidence="7" id="KW-1185">Reference proteome</keyword>
<comment type="caution">
    <text evidence="5">The sequence shown here is derived from an EMBL/GenBank/DDBJ whole genome shotgun (WGS) entry which is preliminary data.</text>
</comment>
<evidence type="ECO:0000256" key="1">
    <source>
        <dbReference type="ARBA" id="ARBA00009374"/>
    </source>
</evidence>
<dbReference type="AlphaFoldDB" id="A0A835VGI9"/>
<evidence type="ECO:0000313" key="7">
    <source>
        <dbReference type="Proteomes" id="UP000636800"/>
    </source>
</evidence>
<dbReference type="OrthoDB" id="676979at2759"/>
<sequence length="290" mass="32150">MLTKRSRSTNTNKPGMVTNRRNLSIRAIASLFPSKSCFAGFPAKFFQYLDAPHKSSNFLLQVMPLSAIRNLSSKKPTETKLQPWGCRDSKPVGLSIVDALGNENAHERSSKSDNRIVLLGSQLKVQIPSTSQKSVFPNRAMDCTHSRAEFCGRNKKSLLDAILLSPARRSLLATPGPNSEPSLLYLSASDMEMLEDYTCVIFHGPCSKTTHIFDDCIIESCSDEFGSSRLEIKLPSNGLVESHSDDFLTYCHACKNRLPQGKDIFMFRGEKAYCSPECRSGEILLEGNNS</sequence>
<proteinExistence type="inferred from homology"/>
<dbReference type="PANTHER" id="PTHR46443:SF3">
    <property type="entry name" value="PROTEIN MARD1"/>
    <property type="match status" value="1"/>
</dbReference>
<evidence type="ECO:0000256" key="3">
    <source>
        <dbReference type="PROSITE-ProRule" id="PRU01131"/>
    </source>
</evidence>
<feature type="zinc finger region" description="FLZ-type" evidence="3">
    <location>
        <begin position="246"/>
        <end position="290"/>
    </location>
</feature>
<evidence type="ECO:0000259" key="4">
    <source>
        <dbReference type="PROSITE" id="PS51795"/>
    </source>
</evidence>
<accession>A0A835VGI9</accession>
<dbReference type="PROSITE" id="PS51795">
    <property type="entry name" value="ZF_FLZ"/>
    <property type="match status" value="1"/>
</dbReference>
<feature type="domain" description="FLZ-type" evidence="4">
    <location>
        <begin position="246"/>
        <end position="290"/>
    </location>
</feature>
<comment type="similarity">
    <text evidence="1">Belongs to the FLZ family.</text>
</comment>
<gene>
    <name evidence="6" type="ORF">HPP92_000849</name>
    <name evidence="5" type="ORF">HPP92_001004</name>
</gene>
<dbReference type="EMBL" id="JADCNM010000001">
    <property type="protein sequence ID" value="KAG0500777.1"/>
    <property type="molecule type" value="Genomic_DNA"/>
</dbReference>
<evidence type="ECO:0000256" key="2">
    <source>
        <dbReference type="ARBA" id="ARBA00022723"/>
    </source>
</evidence>